<dbReference type="Proteomes" id="UP001457282">
    <property type="component" value="Unassembled WGS sequence"/>
</dbReference>
<proteinExistence type="predicted"/>
<keyword evidence="2" id="KW-1185">Reference proteome</keyword>
<comment type="caution">
    <text evidence="1">The sequence shown here is derived from an EMBL/GenBank/DDBJ whole genome shotgun (WGS) entry which is preliminary data.</text>
</comment>
<protein>
    <submittedName>
        <fullName evidence="1">Uncharacterized protein</fullName>
    </submittedName>
</protein>
<dbReference type="AlphaFoldDB" id="A0AAW1X0S0"/>
<reference evidence="1 2" key="1">
    <citation type="journal article" date="2023" name="G3 (Bethesda)">
        <title>A chromosome-length genome assembly and annotation of blackberry (Rubus argutus, cv. 'Hillquist').</title>
        <authorList>
            <person name="Bruna T."/>
            <person name="Aryal R."/>
            <person name="Dudchenko O."/>
            <person name="Sargent D.J."/>
            <person name="Mead D."/>
            <person name="Buti M."/>
            <person name="Cavallini A."/>
            <person name="Hytonen T."/>
            <person name="Andres J."/>
            <person name="Pham M."/>
            <person name="Weisz D."/>
            <person name="Mascagni F."/>
            <person name="Usai G."/>
            <person name="Natali L."/>
            <person name="Bassil N."/>
            <person name="Fernandez G.E."/>
            <person name="Lomsadze A."/>
            <person name="Armour M."/>
            <person name="Olukolu B."/>
            <person name="Poorten T."/>
            <person name="Britton C."/>
            <person name="Davik J."/>
            <person name="Ashrafi H."/>
            <person name="Aiden E.L."/>
            <person name="Borodovsky M."/>
            <person name="Worthington M."/>
        </authorList>
    </citation>
    <scope>NUCLEOTIDE SEQUENCE [LARGE SCALE GENOMIC DNA]</scope>
    <source>
        <strain evidence="1">PI 553951</strain>
    </source>
</reference>
<dbReference type="EMBL" id="JBEDUW010000005">
    <property type="protein sequence ID" value="KAK9929518.1"/>
    <property type="molecule type" value="Genomic_DNA"/>
</dbReference>
<evidence type="ECO:0000313" key="1">
    <source>
        <dbReference type="EMBL" id="KAK9929518.1"/>
    </source>
</evidence>
<name>A0AAW1X0S0_RUBAR</name>
<evidence type="ECO:0000313" key="2">
    <source>
        <dbReference type="Proteomes" id="UP001457282"/>
    </source>
</evidence>
<gene>
    <name evidence="1" type="ORF">M0R45_026614</name>
</gene>
<organism evidence="1 2">
    <name type="scientific">Rubus argutus</name>
    <name type="common">Southern blackberry</name>
    <dbReference type="NCBI Taxonomy" id="59490"/>
    <lineage>
        <taxon>Eukaryota</taxon>
        <taxon>Viridiplantae</taxon>
        <taxon>Streptophyta</taxon>
        <taxon>Embryophyta</taxon>
        <taxon>Tracheophyta</taxon>
        <taxon>Spermatophyta</taxon>
        <taxon>Magnoliopsida</taxon>
        <taxon>eudicotyledons</taxon>
        <taxon>Gunneridae</taxon>
        <taxon>Pentapetalae</taxon>
        <taxon>rosids</taxon>
        <taxon>fabids</taxon>
        <taxon>Rosales</taxon>
        <taxon>Rosaceae</taxon>
        <taxon>Rosoideae</taxon>
        <taxon>Rosoideae incertae sedis</taxon>
        <taxon>Rubus</taxon>
    </lineage>
</organism>
<sequence>METSAELETTSYLWLRTNEGTLIQVEKEHALSIPWIGKKVAQDGSCGTSRDEPITLPALVTKGSLDLLPSKIEFANHEDHHNGTKSKDDLVHMRSITDTRMTEGFLPKLEQGREILLKRKLNVKKKRRLRRIPAKKIREVLSQ</sequence>
<accession>A0AAW1X0S0</accession>